<evidence type="ECO:0000313" key="2">
    <source>
        <dbReference type="EMBL" id="GIG74757.1"/>
    </source>
</evidence>
<keyword evidence="1" id="KW-0812">Transmembrane</keyword>
<feature type="transmembrane region" description="Helical" evidence="1">
    <location>
        <begin position="6"/>
        <end position="23"/>
    </location>
</feature>
<gene>
    <name evidence="2" type="ORF">Pfl04_31610</name>
</gene>
<organism evidence="2 3">
    <name type="scientific">Planosporangium flavigriseum</name>
    <dbReference type="NCBI Taxonomy" id="373681"/>
    <lineage>
        <taxon>Bacteria</taxon>
        <taxon>Bacillati</taxon>
        <taxon>Actinomycetota</taxon>
        <taxon>Actinomycetes</taxon>
        <taxon>Micromonosporales</taxon>
        <taxon>Micromonosporaceae</taxon>
        <taxon>Planosporangium</taxon>
    </lineage>
</organism>
<feature type="transmembrane region" description="Helical" evidence="1">
    <location>
        <begin position="70"/>
        <end position="88"/>
    </location>
</feature>
<dbReference type="InterPro" id="IPR019277">
    <property type="entry name" value="DUF2304"/>
</dbReference>
<dbReference type="Proteomes" id="UP000653674">
    <property type="component" value="Unassembled WGS sequence"/>
</dbReference>
<keyword evidence="3" id="KW-1185">Reference proteome</keyword>
<dbReference type="EMBL" id="BONU01000022">
    <property type="protein sequence ID" value="GIG74757.1"/>
    <property type="molecule type" value="Genomic_DNA"/>
</dbReference>
<evidence type="ECO:0008006" key="4">
    <source>
        <dbReference type="Google" id="ProtNLM"/>
    </source>
</evidence>
<comment type="caution">
    <text evidence="2">The sequence shown here is derived from an EMBL/GenBank/DDBJ whole genome shotgun (WGS) entry which is preliminary data.</text>
</comment>
<sequence>MKLLIQAVLLAAVLGFLIVFVRGQHGARMRASKRLAFIAFLFLNAFAVLQPEATSWVAKHIFGVGRGADLLLYALIVAFVFAVLSLYLRLQSSEQRTTELVRTVAIRDAEILNRDRGLLPAPTLLAPTEPPA</sequence>
<dbReference type="AlphaFoldDB" id="A0A8J3LLC5"/>
<proteinExistence type="predicted"/>
<evidence type="ECO:0000313" key="3">
    <source>
        <dbReference type="Proteomes" id="UP000653674"/>
    </source>
</evidence>
<keyword evidence="1" id="KW-0472">Membrane</keyword>
<evidence type="ECO:0000256" key="1">
    <source>
        <dbReference type="SAM" id="Phobius"/>
    </source>
</evidence>
<protein>
    <recommendedName>
        <fullName evidence="4">DUF2304 domain-containing protein</fullName>
    </recommendedName>
</protein>
<feature type="transmembrane region" description="Helical" evidence="1">
    <location>
        <begin position="35"/>
        <end position="58"/>
    </location>
</feature>
<keyword evidence="1" id="KW-1133">Transmembrane helix</keyword>
<dbReference type="RefSeq" id="WP_168077289.1">
    <property type="nucleotide sequence ID" value="NZ_BAAAQJ010000007.1"/>
</dbReference>
<name>A0A8J3LLC5_9ACTN</name>
<dbReference type="Pfam" id="PF10066">
    <property type="entry name" value="DUF2304"/>
    <property type="match status" value="1"/>
</dbReference>
<reference evidence="2" key="1">
    <citation type="submission" date="2021-01" db="EMBL/GenBank/DDBJ databases">
        <title>Whole genome shotgun sequence of Planosporangium flavigriseum NBRC 105377.</title>
        <authorList>
            <person name="Komaki H."/>
            <person name="Tamura T."/>
        </authorList>
    </citation>
    <scope>NUCLEOTIDE SEQUENCE</scope>
    <source>
        <strain evidence="2">NBRC 105377</strain>
    </source>
</reference>
<accession>A0A8J3LLC5</accession>